<feature type="domain" description="MYND-type" evidence="15">
    <location>
        <begin position="81"/>
        <end position="118"/>
    </location>
</feature>
<dbReference type="SUPFAM" id="SSF54001">
    <property type="entry name" value="Cysteine proteinases"/>
    <property type="match status" value="1"/>
</dbReference>
<feature type="compositionally biased region" description="Basic and acidic residues" evidence="12">
    <location>
        <begin position="434"/>
        <end position="450"/>
    </location>
</feature>
<dbReference type="FunFam" id="3.90.70.10:FF:000026">
    <property type="entry name" value="Ubiquitin carboxyl-terminal hydrolase 15"/>
    <property type="match status" value="1"/>
</dbReference>
<protein>
    <recommendedName>
        <fullName evidence="3">ubiquitinyl hydrolase 1</fullName>
        <ecNumber evidence="3">3.4.19.12</ecNumber>
    </recommendedName>
</protein>
<reference evidence="16" key="1">
    <citation type="submission" date="2022-02" db="EMBL/GenBank/DDBJ databases">
        <authorList>
            <person name="Henning P.M."/>
            <person name="McCubbin A.G."/>
            <person name="Shore J.S."/>
        </authorList>
    </citation>
    <scope>NUCLEOTIDE SEQUENCE</scope>
    <source>
        <strain evidence="16">F60SS</strain>
        <tissue evidence="16">Leaves</tissue>
    </source>
</reference>
<comment type="similarity">
    <text evidence="2">Belongs to the peptidase C19 family.</text>
</comment>
<evidence type="ECO:0000313" key="17">
    <source>
        <dbReference type="Proteomes" id="UP001141552"/>
    </source>
</evidence>
<keyword evidence="10" id="KW-0862">Zinc</keyword>
<gene>
    <name evidence="16" type="ORF">Tsubulata_008414</name>
</gene>
<dbReference type="Pfam" id="PF00443">
    <property type="entry name" value="UCH"/>
    <property type="match status" value="1"/>
</dbReference>
<evidence type="ECO:0000256" key="9">
    <source>
        <dbReference type="ARBA" id="ARBA00022807"/>
    </source>
</evidence>
<name>A0A9Q0GBF7_9ROSI</name>
<dbReference type="PROSITE" id="PS01360">
    <property type="entry name" value="ZF_MYND_1"/>
    <property type="match status" value="1"/>
</dbReference>
<dbReference type="GO" id="GO:0005829">
    <property type="term" value="C:cytosol"/>
    <property type="evidence" value="ECO:0007669"/>
    <property type="project" value="TreeGrafter"/>
</dbReference>
<feature type="region of interest" description="Disordered" evidence="12">
    <location>
        <begin position="1023"/>
        <end position="1053"/>
    </location>
</feature>
<dbReference type="EMBL" id="JAKUCV010001536">
    <property type="protein sequence ID" value="KAJ4845930.1"/>
    <property type="molecule type" value="Genomic_DNA"/>
</dbReference>
<evidence type="ECO:0000256" key="1">
    <source>
        <dbReference type="ARBA" id="ARBA00000707"/>
    </source>
</evidence>
<feature type="compositionally biased region" description="Basic and acidic residues" evidence="12">
    <location>
        <begin position="138"/>
        <end position="149"/>
    </location>
</feature>
<evidence type="ECO:0000256" key="4">
    <source>
        <dbReference type="ARBA" id="ARBA00022670"/>
    </source>
</evidence>
<keyword evidence="4" id="KW-0645">Protease</keyword>
<dbReference type="GO" id="GO:0005634">
    <property type="term" value="C:nucleus"/>
    <property type="evidence" value="ECO:0007669"/>
    <property type="project" value="TreeGrafter"/>
</dbReference>
<dbReference type="PANTHER" id="PTHR24006">
    <property type="entry name" value="UBIQUITIN CARBOXYL-TERMINAL HYDROLASE"/>
    <property type="match status" value="1"/>
</dbReference>
<feature type="compositionally biased region" description="Polar residues" evidence="12">
    <location>
        <begin position="125"/>
        <end position="137"/>
    </location>
</feature>
<feature type="compositionally biased region" description="Low complexity" evidence="12">
    <location>
        <begin position="1023"/>
        <end position="1050"/>
    </location>
</feature>
<dbReference type="Gene3D" id="3.90.70.10">
    <property type="entry name" value="Cysteine proteinases"/>
    <property type="match status" value="1"/>
</dbReference>
<dbReference type="InterPro" id="IPR050164">
    <property type="entry name" value="Peptidase_C19"/>
</dbReference>
<keyword evidence="5" id="KW-0479">Metal-binding</keyword>
<proteinExistence type="inferred from homology"/>
<feature type="compositionally biased region" description="Low complexity" evidence="12">
    <location>
        <begin position="160"/>
        <end position="174"/>
    </location>
</feature>
<accession>A0A9Q0GBF7</accession>
<feature type="compositionally biased region" description="Polar residues" evidence="12">
    <location>
        <begin position="326"/>
        <end position="339"/>
    </location>
</feature>
<evidence type="ECO:0000256" key="7">
    <source>
        <dbReference type="ARBA" id="ARBA00022786"/>
    </source>
</evidence>
<keyword evidence="8" id="KW-0378">Hydrolase</keyword>
<evidence type="ECO:0000256" key="3">
    <source>
        <dbReference type="ARBA" id="ARBA00012759"/>
    </source>
</evidence>
<evidence type="ECO:0000256" key="6">
    <source>
        <dbReference type="ARBA" id="ARBA00022771"/>
    </source>
</evidence>
<keyword evidence="7" id="KW-0833">Ubl conjugation pathway</keyword>
<dbReference type="InterPro" id="IPR028889">
    <property type="entry name" value="USP"/>
</dbReference>
<evidence type="ECO:0000313" key="16">
    <source>
        <dbReference type="EMBL" id="KAJ4845930.1"/>
    </source>
</evidence>
<feature type="compositionally biased region" description="Polar residues" evidence="12">
    <location>
        <begin position="293"/>
        <end position="304"/>
    </location>
</feature>
<dbReference type="PROSITE" id="PS50235">
    <property type="entry name" value="USP_3"/>
    <property type="match status" value="1"/>
</dbReference>
<keyword evidence="13" id="KW-0472">Membrane</keyword>
<dbReference type="InterPro" id="IPR018200">
    <property type="entry name" value="USP_CS"/>
</dbReference>
<feature type="compositionally biased region" description="Polar residues" evidence="12">
    <location>
        <begin position="201"/>
        <end position="214"/>
    </location>
</feature>
<evidence type="ECO:0000259" key="15">
    <source>
        <dbReference type="PROSITE" id="PS50865"/>
    </source>
</evidence>
<dbReference type="Gene3D" id="6.10.140.2220">
    <property type="match status" value="1"/>
</dbReference>
<keyword evidence="9" id="KW-0788">Thiol protease</keyword>
<evidence type="ECO:0000256" key="10">
    <source>
        <dbReference type="ARBA" id="ARBA00022833"/>
    </source>
</evidence>
<dbReference type="InterPro" id="IPR002893">
    <property type="entry name" value="Znf_MYND"/>
</dbReference>
<feature type="compositionally biased region" description="Polar residues" evidence="12">
    <location>
        <begin position="406"/>
        <end position="420"/>
    </location>
</feature>
<dbReference type="PANTHER" id="PTHR24006:SF874">
    <property type="entry name" value="UBIQUITIN CARBOXYL-TERMINAL HYDROLASE 16"/>
    <property type="match status" value="1"/>
</dbReference>
<feature type="region of interest" description="Disordered" evidence="12">
    <location>
        <begin position="125"/>
        <end position="181"/>
    </location>
</feature>
<dbReference type="InterPro" id="IPR001394">
    <property type="entry name" value="Peptidase_C19_UCH"/>
</dbReference>
<feature type="domain" description="USP" evidence="14">
    <location>
        <begin position="639"/>
        <end position="944"/>
    </location>
</feature>
<feature type="region of interest" description="Disordered" evidence="12">
    <location>
        <begin position="326"/>
        <end position="345"/>
    </location>
</feature>
<feature type="transmembrane region" description="Helical" evidence="13">
    <location>
        <begin position="12"/>
        <end position="30"/>
    </location>
</feature>
<keyword evidence="13" id="KW-1133">Transmembrane helix</keyword>
<evidence type="ECO:0000256" key="11">
    <source>
        <dbReference type="PROSITE-ProRule" id="PRU00134"/>
    </source>
</evidence>
<dbReference type="GO" id="GO:0004843">
    <property type="term" value="F:cysteine-type deubiquitinase activity"/>
    <property type="evidence" value="ECO:0007669"/>
    <property type="project" value="UniProtKB-EC"/>
</dbReference>
<feature type="region of interest" description="Disordered" evidence="12">
    <location>
        <begin position="201"/>
        <end position="234"/>
    </location>
</feature>
<dbReference type="Pfam" id="PF01753">
    <property type="entry name" value="zf-MYND"/>
    <property type="match status" value="1"/>
</dbReference>
<feature type="region of interest" description="Disordered" evidence="12">
    <location>
        <begin position="406"/>
        <end position="485"/>
    </location>
</feature>
<organism evidence="16 17">
    <name type="scientific">Turnera subulata</name>
    <dbReference type="NCBI Taxonomy" id="218843"/>
    <lineage>
        <taxon>Eukaryota</taxon>
        <taxon>Viridiplantae</taxon>
        <taxon>Streptophyta</taxon>
        <taxon>Embryophyta</taxon>
        <taxon>Tracheophyta</taxon>
        <taxon>Spermatophyta</taxon>
        <taxon>Magnoliopsida</taxon>
        <taxon>eudicotyledons</taxon>
        <taxon>Gunneridae</taxon>
        <taxon>Pentapetalae</taxon>
        <taxon>rosids</taxon>
        <taxon>fabids</taxon>
        <taxon>Malpighiales</taxon>
        <taxon>Passifloraceae</taxon>
        <taxon>Turnera</taxon>
    </lineage>
</organism>
<dbReference type="PROSITE" id="PS00972">
    <property type="entry name" value="USP_1"/>
    <property type="match status" value="1"/>
</dbReference>
<keyword evidence="6 11" id="KW-0863">Zinc-finger</keyword>
<evidence type="ECO:0000256" key="5">
    <source>
        <dbReference type="ARBA" id="ARBA00022723"/>
    </source>
</evidence>
<dbReference type="AlphaFoldDB" id="A0A9Q0GBF7"/>
<dbReference type="GO" id="GO:0016579">
    <property type="term" value="P:protein deubiquitination"/>
    <property type="evidence" value="ECO:0007669"/>
    <property type="project" value="InterPro"/>
</dbReference>
<dbReference type="GO" id="GO:0006508">
    <property type="term" value="P:proteolysis"/>
    <property type="evidence" value="ECO:0007669"/>
    <property type="project" value="UniProtKB-KW"/>
</dbReference>
<dbReference type="GO" id="GO:0008270">
    <property type="term" value="F:zinc ion binding"/>
    <property type="evidence" value="ECO:0007669"/>
    <property type="project" value="UniProtKB-KW"/>
</dbReference>
<dbReference type="Proteomes" id="UP001141552">
    <property type="component" value="Unassembled WGS sequence"/>
</dbReference>
<sequence>MHVSGDLGFSSFLVLVVVTLLALATGFAVIRRKWRLRVARQEEIRRLLAFAAEEAARAELEATYAVIYAEAPVPKTNTYQCAVCYSPTTTRCSQCKAVRYCSGKCQIIHWRQGHREECRPHKTSYNNDDASGTGSNMTKHEQYRSCSDRCEDEPIETSSKESVLSSVSHSPEVPLVKDDNVKVDSDADADVVYATSELSASSFSGWSTPPSGGQSYDEISVGESTCSSETDGSDRHIAADIAPDMYVPRSSNMDQIKPSSPKFSNLVNSVDKFNKLKRLDHRKPYTSERDNEGTYSDNSISTMCNDPIPKPSKLSPDFWGRTLESNVSGGNAQNGSAMSGSGGAVDGKLTNSESFHFKFHLSGNTCGTSHEQSTAVNGTMLNDAPQSALGISKSVKETALSEGTSVDVLNNSSSPSLRSEQSNHNKFGDSNFSKSRELKDERPNTFKPKSEVSNTGGDSAGAGSSKACASFSSTERPKIASNDPVTTAHAARFEVSFRAPYLASRVNGSVNGNSDSSLKCGKAENVRSKIVSNKPVTAAHAANFEVSSRASQTYLASSVNGNSDSSLKCGKAENVGAGAVASLPIAGSQSTANGLKSSVLKVVDQIRGPKCGRYSDKGLFPYDLFVKLYNSNKVEMRPCGLINCGNSCYANVVLQCLAFTPPLTAYFVQGLHSKACVHKDWCFTCEFENLILKAKEGKSPISPKGIVSHVQNIGSQLGHGREEDAHEFLRYAIDAMQSVCLKEAGVKALGSFEEETTLIGLTFGGYLRSKIKCMKCHYKSETQERMMDLTVEIEGEVARLEDALKRFTATEILDGDNKYECSRCKSYEKAKKKLTILEAPNVLTIALKRFQSGKFGKLNKPIRFPEILDLAPYMSGTSDKSPIYRLYGVVVHLDIMNASFSGHYVCYVKNIQNKWFKIDDSTVTAVELEKVLTKGAYILLYGRCSPRAPRLIRNSIVSLDPKNKSIASRVNLKNPSLVSRATSTHPSVFQLRPNSIPPDTASVESFFLKFHRVQKILEEDSSSDNFSFTSSNSDEGSCSTDSTRDSTSTDDLSDYIFNGWGSS</sequence>
<evidence type="ECO:0000256" key="13">
    <source>
        <dbReference type="SAM" id="Phobius"/>
    </source>
</evidence>
<comment type="catalytic activity">
    <reaction evidence="1">
        <text>Thiol-dependent hydrolysis of ester, thioester, amide, peptide and isopeptide bonds formed by the C-terminal Gly of ubiquitin (a 76-residue protein attached to proteins as an intracellular targeting signal).</text>
        <dbReference type="EC" id="3.4.19.12"/>
    </reaction>
</comment>
<keyword evidence="17" id="KW-1185">Reference proteome</keyword>
<reference evidence="16" key="2">
    <citation type="journal article" date="2023" name="Plants (Basel)">
        <title>Annotation of the Turnera subulata (Passifloraceae) Draft Genome Reveals the S-Locus Evolved after the Divergence of Turneroideae from Passifloroideae in a Stepwise Manner.</title>
        <authorList>
            <person name="Henning P.M."/>
            <person name="Roalson E.H."/>
            <person name="Mir W."/>
            <person name="McCubbin A.G."/>
            <person name="Shore J.S."/>
        </authorList>
    </citation>
    <scope>NUCLEOTIDE SEQUENCE</scope>
    <source>
        <strain evidence="16">F60SS</strain>
    </source>
</reference>
<dbReference type="OrthoDB" id="420187at2759"/>
<evidence type="ECO:0000256" key="12">
    <source>
        <dbReference type="SAM" id="MobiDB-lite"/>
    </source>
</evidence>
<feature type="compositionally biased region" description="Basic and acidic residues" evidence="12">
    <location>
        <begin position="282"/>
        <end position="292"/>
    </location>
</feature>
<feature type="region of interest" description="Disordered" evidence="12">
    <location>
        <begin position="281"/>
        <end position="308"/>
    </location>
</feature>
<dbReference type="PROSITE" id="PS50865">
    <property type="entry name" value="ZF_MYND_2"/>
    <property type="match status" value="1"/>
</dbReference>
<evidence type="ECO:0000256" key="8">
    <source>
        <dbReference type="ARBA" id="ARBA00022801"/>
    </source>
</evidence>
<comment type="caution">
    <text evidence="16">The sequence shown here is derived from an EMBL/GenBank/DDBJ whole genome shotgun (WGS) entry which is preliminary data.</text>
</comment>
<dbReference type="SUPFAM" id="SSF144232">
    <property type="entry name" value="HIT/MYND zinc finger-like"/>
    <property type="match status" value="1"/>
</dbReference>
<dbReference type="InterPro" id="IPR038765">
    <property type="entry name" value="Papain-like_cys_pep_sf"/>
</dbReference>
<dbReference type="FunFam" id="6.10.140.2220:FF:000006">
    <property type="entry name" value="Ubiquitin carboxyl-terminal hydrolase 15"/>
    <property type="match status" value="1"/>
</dbReference>
<dbReference type="EC" id="3.4.19.12" evidence="3"/>
<dbReference type="CDD" id="cd02661">
    <property type="entry name" value="Peptidase_C19E"/>
    <property type="match status" value="1"/>
</dbReference>
<evidence type="ECO:0000256" key="2">
    <source>
        <dbReference type="ARBA" id="ARBA00009085"/>
    </source>
</evidence>
<evidence type="ECO:0000259" key="14">
    <source>
        <dbReference type="PROSITE" id="PS50235"/>
    </source>
</evidence>
<keyword evidence="13" id="KW-0812">Transmembrane</keyword>
<feature type="compositionally biased region" description="Low complexity" evidence="12">
    <location>
        <begin position="453"/>
        <end position="473"/>
    </location>
</feature>